<feature type="transmembrane region" description="Helical" evidence="1">
    <location>
        <begin position="20"/>
        <end position="43"/>
    </location>
</feature>
<protein>
    <submittedName>
        <fullName evidence="2">Uncharacterized protein</fullName>
    </submittedName>
</protein>
<reference evidence="2" key="1">
    <citation type="journal article" date="2015" name="Nature">
        <title>Complex archaea that bridge the gap between prokaryotes and eukaryotes.</title>
        <authorList>
            <person name="Spang A."/>
            <person name="Saw J.H."/>
            <person name="Jorgensen S.L."/>
            <person name="Zaremba-Niedzwiedzka K."/>
            <person name="Martijn J."/>
            <person name="Lind A.E."/>
            <person name="van Eijk R."/>
            <person name="Schleper C."/>
            <person name="Guy L."/>
            <person name="Ettema T.J."/>
        </authorList>
    </citation>
    <scope>NUCLEOTIDE SEQUENCE</scope>
</reference>
<keyword evidence="1" id="KW-0812">Transmembrane</keyword>
<accession>A0A0F9X439</accession>
<evidence type="ECO:0000256" key="1">
    <source>
        <dbReference type="SAM" id="Phobius"/>
    </source>
</evidence>
<comment type="caution">
    <text evidence="2">The sequence shown here is derived from an EMBL/GenBank/DDBJ whole genome shotgun (WGS) entry which is preliminary data.</text>
</comment>
<keyword evidence="1" id="KW-0472">Membrane</keyword>
<name>A0A0F9X439_9ZZZZ</name>
<gene>
    <name evidence="2" type="ORF">LCGC14_0194330</name>
</gene>
<feature type="transmembrane region" description="Helical" evidence="1">
    <location>
        <begin position="63"/>
        <end position="84"/>
    </location>
</feature>
<organism evidence="2">
    <name type="scientific">marine sediment metagenome</name>
    <dbReference type="NCBI Taxonomy" id="412755"/>
    <lineage>
        <taxon>unclassified sequences</taxon>
        <taxon>metagenomes</taxon>
        <taxon>ecological metagenomes</taxon>
    </lineage>
</organism>
<dbReference type="AlphaFoldDB" id="A0A0F9X439"/>
<sequence>MTEETDSTKEKEITKLEKIWYLFAKMILITFFTANVLVAYELITGNSDWDATLLPGLKFSTVAYMGLGIAIMIVVLYIALEIILPRIPESIMARYEAIPEKETLVGGGIFAYLGIMMASAGWWYIGAPAIVVILWIYIFFAQRTLRVARSRAKIPEYREELIETFNHLYGLEKKPDIATEAEMIELNRLVAKLNERVGIV</sequence>
<evidence type="ECO:0000313" key="2">
    <source>
        <dbReference type="EMBL" id="KKN93601.1"/>
    </source>
</evidence>
<feature type="transmembrane region" description="Helical" evidence="1">
    <location>
        <begin position="130"/>
        <end position="148"/>
    </location>
</feature>
<feature type="transmembrane region" description="Helical" evidence="1">
    <location>
        <begin position="104"/>
        <end position="124"/>
    </location>
</feature>
<proteinExistence type="predicted"/>
<keyword evidence="1" id="KW-1133">Transmembrane helix</keyword>
<dbReference type="EMBL" id="LAZR01000084">
    <property type="protein sequence ID" value="KKN93601.1"/>
    <property type="molecule type" value="Genomic_DNA"/>
</dbReference>